<dbReference type="GO" id="GO:0030488">
    <property type="term" value="P:tRNA methylation"/>
    <property type="evidence" value="ECO:0007669"/>
    <property type="project" value="InterPro"/>
</dbReference>
<evidence type="ECO:0000256" key="2">
    <source>
        <dbReference type="ARBA" id="ARBA00015963"/>
    </source>
</evidence>
<dbReference type="InterPro" id="IPR014816">
    <property type="entry name" value="tRNA_MeTrfase_Gcd14"/>
</dbReference>
<reference evidence="5 6" key="1">
    <citation type="journal article" date="2014" name="BMC Genomics">
        <title>Genome sequencing of four Aureobasidium pullulans varieties: biotechnological potential, stress tolerance, and description of new species.</title>
        <authorList>
            <person name="Gostin Ar C."/>
            <person name="Ohm R.A."/>
            <person name="Kogej T."/>
            <person name="Sonjak S."/>
            <person name="Turk M."/>
            <person name="Zajc J."/>
            <person name="Zalar P."/>
            <person name="Grube M."/>
            <person name="Sun H."/>
            <person name="Han J."/>
            <person name="Sharma A."/>
            <person name="Chiniquy J."/>
            <person name="Ngan C.Y."/>
            <person name="Lipzen A."/>
            <person name="Barry K."/>
            <person name="Grigoriev I.V."/>
            <person name="Gunde-Cimerman N."/>
        </authorList>
    </citation>
    <scope>NUCLEOTIDE SEQUENCE [LARGE SCALE GENOMIC DNA]</scope>
    <source>
        <strain evidence="5 6">EXF-150</strain>
    </source>
</reference>
<dbReference type="PROSITE" id="PS51620">
    <property type="entry name" value="SAM_TRM61"/>
    <property type="match status" value="1"/>
</dbReference>
<dbReference type="GO" id="GO:0005739">
    <property type="term" value="C:mitochondrion"/>
    <property type="evidence" value="ECO:0007669"/>
    <property type="project" value="TreeGrafter"/>
</dbReference>
<dbReference type="EMBL" id="KL585012">
    <property type="protein sequence ID" value="KEQ78886.1"/>
    <property type="molecule type" value="Genomic_DNA"/>
</dbReference>
<evidence type="ECO:0000256" key="3">
    <source>
        <dbReference type="ARBA" id="ARBA00033309"/>
    </source>
</evidence>
<name>A0A074XW19_AURPU</name>
<dbReference type="InterPro" id="IPR029063">
    <property type="entry name" value="SAM-dependent_MTases_sf"/>
</dbReference>
<dbReference type="GO" id="GO:0031515">
    <property type="term" value="C:tRNA (m1A) methyltransferase complex"/>
    <property type="evidence" value="ECO:0007669"/>
    <property type="project" value="InterPro"/>
</dbReference>
<dbReference type="HOGENOM" id="CLU_029873_1_0_1"/>
<evidence type="ECO:0000313" key="5">
    <source>
        <dbReference type="EMBL" id="KEQ78886.1"/>
    </source>
</evidence>
<dbReference type="EC" id="2.1.1.220" evidence="1"/>
<dbReference type="RefSeq" id="XP_029755073.1">
    <property type="nucleotide sequence ID" value="XM_029904296.1"/>
</dbReference>
<dbReference type="Proteomes" id="UP000030706">
    <property type="component" value="Unassembled WGS sequence"/>
</dbReference>
<organism evidence="5 6">
    <name type="scientific">Aureobasidium pullulans EXF-150</name>
    <dbReference type="NCBI Taxonomy" id="1043002"/>
    <lineage>
        <taxon>Eukaryota</taxon>
        <taxon>Fungi</taxon>
        <taxon>Dikarya</taxon>
        <taxon>Ascomycota</taxon>
        <taxon>Pezizomycotina</taxon>
        <taxon>Dothideomycetes</taxon>
        <taxon>Dothideomycetidae</taxon>
        <taxon>Dothideales</taxon>
        <taxon>Saccotheciaceae</taxon>
        <taxon>Aureobasidium</taxon>
    </lineage>
</organism>
<keyword evidence="6" id="KW-1185">Reference proteome</keyword>
<dbReference type="AlphaFoldDB" id="A0A074XW19"/>
<dbReference type="GeneID" id="40746602"/>
<dbReference type="PANTHER" id="PTHR12133">
    <property type="entry name" value="TRNA (ADENINE(58)-N(1))-METHYLTRANSFERASE"/>
    <property type="match status" value="1"/>
</dbReference>
<proteinExistence type="predicted"/>
<dbReference type="SUPFAM" id="SSF53335">
    <property type="entry name" value="S-adenosyl-L-methionine-dependent methyltransferases"/>
    <property type="match status" value="1"/>
</dbReference>
<dbReference type="PANTHER" id="PTHR12133:SF1">
    <property type="entry name" value="TRNA (ADENINE(58)-N(1))-METHYLTRANSFERASE, MITOCHONDRIAL"/>
    <property type="match status" value="1"/>
</dbReference>
<dbReference type="Gene3D" id="3.10.330.20">
    <property type="match status" value="1"/>
</dbReference>
<gene>
    <name evidence="5" type="ORF">M438DRAFT_340211</name>
</gene>
<sequence>MRLTAAPLRQICGQRRTLATFVERDIVLLRQKLNQDNFILTKPLNPANRISTHKGDISHSDIIGKSPRDLVTSSAGHDYRVHNVTLAEYVSLTRRLVTPIYPADANLIVSLLDLHPSAAHEAGKLEILEAGTGHGALTLHLSRAIHAANSQKPKPLPSPAPDSVGGEPATEDSSGSGQTESDDALTAWKASRKAVIHTIDISPKYSKHAAKVVAGFRHGLYADNVDFHVGDASGWIKSEHERRNSDQPFLTHAFLDLPATHDHLSAVASALKNDGTLIIFNPSITQIVDCVQKIKQQDIPLFLDQTLELGNNGTSGGKPWDLRAVKPRAAPKVQSGEESSDCVQSSGSEEPEKQDQNITRDPAQTLTEAKPEEPNWTFVCRPKVGERIIGGGFLGVFRKMNNSARP</sequence>
<evidence type="ECO:0000256" key="4">
    <source>
        <dbReference type="SAM" id="MobiDB-lite"/>
    </source>
</evidence>
<feature type="region of interest" description="Disordered" evidence="4">
    <location>
        <begin position="314"/>
        <end position="375"/>
    </location>
</feature>
<feature type="region of interest" description="Disordered" evidence="4">
    <location>
        <begin position="149"/>
        <end position="184"/>
    </location>
</feature>
<dbReference type="OrthoDB" id="5585464at2759"/>
<accession>A0A074XW19</accession>
<dbReference type="GO" id="GO:0160107">
    <property type="term" value="F:tRNA (adenine(58)-N1)-methyltransferase activity"/>
    <property type="evidence" value="ECO:0007669"/>
    <property type="project" value="UniProtKB-EC"/>
</dbReference>
<protein>
    <recommendedName>
        <fullName evidence="2">tRNA (adenine(58)-N(1))-methyltransferase catalytic subunit TRM61</fullName>
        <ecNumber evidence="1">2.1.1.220</ecNumber>
    </recommendedName>
    <alternativeName>
        <fullName evidence="3">tRNA(m1A58)-methyltransferase subunit TRM61</fullName>
    </alternativeName>
</protein>
<feature type="compositionally biased region" description="Polar residues" evidence="4">
    <location>
        <begin position="356"/>
        <end position="367"/>
    </location>
</feature>
<dbReference type="Gene3D" id="3.40.50.150">
    <property type="entry name" value="Vaccinia Virus protein VP39"/>
    <property type="match status" value="1"/>
</dbReference>
<dbReference type="CDD" id="cd02440">
    <property type="entry name" value="AdoMet_MTases"/>
    <property type="match status" value="1"/>
</dbReference>
<dbReference type="STRING" id="1043002.A0A074XW19"/>
<evidence type="ECO:0000256" key="1">
    <source>
        <dbReference type="ARBA" id="ARBA00012796"/>
    </source>
</evidence>
<evidence type="ECO:0000313" key="6">
    <source>
        <dbReference type="Proteomes" id="UP000030706"/>
    </source>
</evidence>